<reference evidence="4" key="1">
    <citation type="submission" date="2017-07" db="EMBL/GenBank/DDBJ databases">
        <title>Taro Niue Genome Assembly and Annotation.</title>
        <authorList>
            <person name="Atibalentja N."/>
            <person name="Keating K."/>
            <person name="Fields C.J."/>
        </authorList>
    </citation>
    <scope>NUCLEOTIDE SEQUENCE</scope>
    <source>
        <strain evidence="4">Niue_2</strain>
        <tissue evidence="4">Leaf</tissue>
    </source>
</reference>
<dbReference type="InterPro" id="IPR011141">
    <property type="entry name" value="Polyketide_synthase_type-III"/>
</dbReference>
<dbReference type="InterPro" id="IPR012328">
    <property type="entry name" value="Chalcone/stilbene_synt_C"/>
</dbReference>
<feature type="domain" description="Chalcone/stilbene synthase C-terminal" evidence="3">
    <location>
        <begin position="62"/>
        <end position="137"/>
    </location>
</feature>
<dbReference type="AlphaFoldDB" id="A0A843WF73"/>
<dbReference type="EMBL" id="NMUH01004568">
    <property type="protein sequence ID" value="MQM10073.1"/>
    <property type="molecule type" value="Genomic_DNA"/>
</dbReference>
<name>A0A843WF73_COLES</name>
<comment type="similarity">
    <text evidence="1">Belongs to the thiolase-like superfamily. Chalcone/stilbene synthases family.</text>
</comment>
<comment type="caution">
    <text evidence="4">The sequence shown here is derived from an EMBL/GenBank/DDBJ whole genome shotgun (WGS) entry which is preliminary data.</text>
</comment>
<accession>A0A843WF73</accession>
<dbReference type="Proteomes" id="UP000652761">
    <property type="component" value="Unassembled WGS sequence"/>
</dbReference>
<evidence type="ECO:0000313" key="4">
    <source>
        <dbReference type="EMBL" id="MQM10073.1"/>
    </source>
</evidence>
<dbReference type="Pfam" id="PF02797">
    <property type="entry name" value="Chal_sti_synt_C"/>
    <property type="match status" value="1"/>
</dbReference>
<keyword evidence="2" id="KW-0808">Transferase</keyword>
<evidence type="ECO:0000256" key="1">
    <source>
        <dbReference type="ARBA" id="ARBA00005531"/>
    </source>
</evidence>
<organism evidence="4 5">
    <name type="scientific">Colocasia esculenta</name>
    <name type="common">Wild taro</name>
    <name type="synonym">Arum esculentum</name>
    <dbReference type="NCBI Taxonomy" id="4460"/>
    <lineage>
        <taxon>Eukaryota</taxon>
        <taxon>Viridiplantae</taxon>
        <taxon>Streptophyta</taxon>
        <taxon>Embryophyta</taxon>
        <taxon>Tracheophyta</taxon>
        <taxon>Spermatophyta</taxon>
        <taxon>Magnoliopsida</taxon>
        <taxon>Liliopsida</taxon>
        <taxon>Araceae</taxon>
        <taxon>Aroideae</taxon>
        <taxon>Colocasieae</taxon>
        <taxon>Colocasia</taxon>
    </lineage>
</organism>
<dbReference type="PANTHER" id="PTHR11877">
    <property type="entry name" value="HYDROXYMETHYLGLUTARYL-COA SYNTHASE"/>
    <property type="match status" value="1"/>
</dbReference>
<evidence type="ECO:0000313" key="5">
    <source>
        <dbReference type="Proteomes" id="UP000652761"/>
    </source>
</evidence>
<dbReference type="InterPro" id="IPR016039">
    <property type="entry name" value="Thiolase-like"/>
</dbReference>
<keyword evidence="5" id="KW-1185">Reference proteome</keyword>
<dbReference type="GO" id="GO:0016747">
    <property type="term" value="F:acyltransferase activity, transferring groups other than amino-acyl groups"/>
    <property type="evidence" value="ECO:0007669"/>
    <property type="project" value="InterPro"/>
</dbReference>
<protein>
    <recommendedName>
        <fullName evidence="3">Chalcone/stilbene synthase C-terminal domain-containing protein</fullName>
    </recommendedName>
</protein>
<sequence>MLFSFGYSDGIMGLRIAKDITENNPGSHGTKLGEQSLTRTNVGTKRSLLELLHAAVPEGGNRGRVIEEGITLGLGRGSPKVERHVEEFCRGAGEAKHSGRVRAWELFWAAHPGEPTIVRKVEGRLGLSEGMLGASRRQRER</sequence>
<gene>
    <name evidence="4" type="ORF">Taro_042960</name>
</gene>
<dbReference type="Gene3D" id="3.40.47.10">
    <property type="match status" value="1"/>
</dbReference>
<evidence type="ECO:0000259" key="3">
    <source>
        <dbReference type="Pfam" id="PF02797"/>
    </source>
</evidence>
<proteinExistence type="inferred from homology"/>
<dbReference type="PANTHER" id="PTHR11877:SF46">
    <property type="entry name" value="TYPE III POLYKETIDE SYNTHASE A"/>
    <property type="match status" value="1"/>
</dbReference>
<dbReference type="GO" id="GO:0030639">
    <property type="term" value="P:polyketide biosynthetic process"/>
    <property type="evidence" value="ECO:0007669"/>
    <property type="project" value="TreeGrafter"/>
</dbReference>
<evidence type="ECO:0000256" key="2">
    <source>
        <dbReference type="ARBA" id="ARBA00022679"/>
    </source>
</evidence>